<dbReference type="PIRSF" id="PIRSF017811">
    <property type="entry name" value="CDK_inhib_pln"/>
    <property type="match status" value="1"/>
</dbReference>
<dbReference type="RefSeq" id="NP_001147155.1">
    <property type="nucleotide sequence ID" value="NM_001153683.1"/>
</dbReference>
<reference evidence="8" key="2">
    <citation type="journal article" date="2009" name="Science">
        <title>The B73 maize genome: complexity, diversity, and dynamics.</title>
        <authorList>
            <person name="Schnable P.S."/>
            <person name="Ware D."/>
            <person name="Fulton R.S."/>
            <person name="Stein J.C."/>
            <person name="Wei F."/>
            <person name="Pasternak S."/>
            <person name="Liang C."/>
            <person name="Zhang J."/>
            <person name="Fulton L."/>
            <person name="Graves T.A."/>
            <person name="Minx P."/>
            <person name="Reily A.D."/>
            <person name="Courtney L."/>
            <person name="Kruchowski S.S."/>
            <person name="Tomlinson C."/>
            <person name="Strong C."/>
            <person name="Delehaunty K."/>
            <person name="Fronick C."/>
            <person name="Courtney B."/>
            <person name="Rock S.M."/>
            <person name="Belter E."/>
            <person name="Du F."/>
            <person name="Kim K."/>
            <person name="Abbott R.M."/>
            <person name="Cotton M."/>
            <person name="Levy A."/>
            <person name="Marchetto P."/>
            <person name="Ochoa K."/>
            <person name="Jackson S.M."/>
            <person name="Gillam B."/>
            <person name="Chen W."/>
            <person name="Yan L."/>
            <person name="Higginbotham J."/>
            <person name="Cardenas M."/>
            <person name="Waligorski J."/>
            <person name="Applebaum E."/>
            <person name="Phelps L."/>
            <person name="Falcone J."/>
            <person name="Kanchi K."/>
            <person name="Thane T."/>
            <person name="Scimone A."/>
            <person name="Thane N."/>
            <person name="Henke J."/>
            <person name="Wang T."/>
            <person name="Ruppert J."/>
            <person name="Shah N."/>
            <person name="Rotter K."/>
            <person name="Hodges J."/>
            <person name="Ingenthron E."/>
            <person name="Cordes M."/>
            <person name="Kohlberg S."/>
            <person name="Sgro J."/>
            <person name="Delgado B."/>
            <person name="Mead K."/>
            <person name="Chinwalla A."/>
            <person name="Leonard S."/>
            <person name="Crouse K."/>
            <person name="Collura K."/>
            <person name="Kudrna D."/>
            <person name="Currie J."/>
            <person name="He R."/>
            <person name="Angelova A."/>
            <person name="Rajasekar S."/>
            <person name="Mueller T."/>
            <person name="Lomeli R."/>
            <person name="Scara G."/>
            <person name="Ko A."/>
            <person name="Delaney K."/>
            <person name="Wissotski M."/>
            <person name="Lopez G."/>
            <person name="Campos D."/>
            <person name="Braidotti M."/>
            <person name="Ashley E."/>
            <person name="Golser W."/>
            <person name="Kim H."/>
            <person name="Lee S."/>
            <person name="Lin J."/>
            <person name="Dujmic Z."/>
            <person name="Kim W."/>
            <person name="Talag J."/>
            <person name="Zuccolo A."/>
            <person name="Fan C."/>
            <person name="Sebastian A."/>
            <person name="Kramer M."/>
            <person name="Spiegel L."/>
            <person name="Nascimento L."/>
            <person name="Zutavern T."/>
            <person name="Miller B."/>
            <person name="Ambroise C."/>
            <person name="Muller S."/>
            <person name="Spooner W."/>
            <person name="Narechania A."/>
            <person name="Ren L."/>
            <person name="Wei S."/>
            <person name="Kumari S."/>
            <person name="Faga B."/>
            <person name="Levy M.J."/>
            <person name="McMahan L."/>
            <person name="Van Buren P."/>
            <person name="Vaughn M.W."/>
            <person name="Ying K."/>
            <person name="Yeh C.-T."/>
            <person name="Emrich S.J."/>
            <person name="Jia Y."/>
            <person name="Kalyanaraman A."/>
            <person name="Hsia A.-P."/>
            <person name="Barbazuk W.B."/>
            <person name="Baucom R.S."/>
            <person name="Brutnell T.P."/>
            <person name="Carpita N.C."/>
            <person name="Chaparro C."/>
            <person name="Chia J.-M."/>
            <person name="Deragon J.-M."/>
            <person name="Estill J.C."/>
            <person name="Fu Y."/>
            <person name="Jeddeloh J.A."/>
            <person name="Han Y."/>
            <person name="Lee H."/>
            <person name="Li P."/>
            <person name="Lisch D.R."/>
            <person name="Liu S."/>
            <person name="Liu Z."/>
            <person name="Nagel D.H."/>
            <person name="McCann M.C."/>
            <person name="SanMiguel P."/>
            <person name="Myers A.M."/>
            <person name="Nettleton D."/>
            <person name="Nguyen J."/>
            <person name="Penning B.W."/>
            <person name="Ponnala L."/>
            <person name="Schneider K.L."/>
            <person name="Schwartz D.C."/>
            <person name="Sharma A."/>
            <person name="Soderlund C."/>
            <person name="Springer N.M."/>
            <person name="Sun Q."/>
            <person name="Wang H."/>
            <person name="Waterman M."/>
            <person name="Westerman R."/>
            <person name="Wolfgruber T.K."/>
            <person name="Yang L."/>
            <person name="Yu Y."/>
            <person name="Zhang L."/>
            <person name="Zhou S."/>
            <person name="Zhu Q."/>
            <person name="Bennetzen J.L."/>
            <person name="Dawe R.K."/>
            <person name="Jiang J."/>
            <person name="Jiang N."/>
            <person name="Presting G.G."/>
            <person name="Wessler S.R."/>
            <person name="Aluru S."/>
            <person name="Martienssen R.A."/>
            <person name="Clifton S.W."/>
            <person name="McCombie W.R."/>
            <person name="Wing R.A."/>
            <person name="Wilson R.K."/>
        </authorList>
    </citation>
    <scope>NUCLEOTIDE SEQUENCE [LARGE SCALE GENOMIC DNA]</scope>
    <source>
        <strain evidence="8">cv. B73</strain>
    </source>
</reference>
<dbReference type="GO" id="GO:0045740">
    <property type="term" value="P:positive regulation of DNA replication"/>
    <property type="evidence" value="ECO:0000318"/>
    <property type="project" value="GO_Central"/>
</dbReference>
<dbReference type="PaxDb" id="4577-GRMZM2G084570_P01"/>
<dbReference type="PANTHER" id="PTHR46776">
    <property type="entry name" value="CYCLIN-DEPENDENT KINASE INHIBITOR 4-RELATED"/>
    <property type="match status" value="1"/>
</dbReference>
<evidence type="ECO:0000313" key="5">
    <source>
        <dbReference type="EMBL" id="ACG25716.1"/>
    </source>
</evidence>
<dbReference type="KEGG" id="zma:100280762"/>
<dbReference type="GeneID" id="100280762"/>
<evidence type="ECO:0000256" key="1">
    <source>
        <dbReference type="ARBA" id="ARBA00010274"/>
    </source>
</evidence>
<keyword evidence="8" id="KW-1185">Reference proteome</keyword>
<dbReference type="OMA" id="ICVRTHA"/>
<dbReference type="InterPro" id="IPR044275">
    <property type="entry name" value="KRP"/>
</dbReference>
<accession>B6SLI3</accession>
<keyword evidence="6" id="KW-0808">Transferase</keyword>
<reference evidence="7" key="5">
    <citation type="submission" date="2021-05" db="UniProtKB">
        <authorList>
            <consortium name="EnsemblPlants"/>
        </authorList>
    </citation>
    <scope>IDENTIFICATION</scope>
    <source>
        <strain evidence="7">cv. B73</strain>
    </source>
</reference>
<dbReference type="GO" id="GO:0005634">
    <property type="term" value="C:nucleus"/>
    <property type="evidence" value="ECO:0000318"/>
    <property type="project" value="GO_Central"/>
</dbReference>
<dbReference type="AlphaFoldDB" id="B6SLI3"/>
<dbReference type="EMBL" id="EU953598">
    <property type="protein sequence ID" value="ACG25716.1"/>
    <property type="molecule type" value="mRNA"/>
</dbReference>
<proteinExistence type="evidence at protein level"/>
<dbReference type="Proteomes" id="UP000007305">
    <property type="component" value="Chromosome 4"/>
</dbReference>
<dbReference type="InterPro" id="IPR003175">
    <property type="entry name" value="CDI_dom"/>
</dbReference>
<feature type="region of interest" description="Disordered" evidence="3">
    <location>
        <begin position="143"/>
        <end position="189"/>
    </location>
</feature>
<evidence type="ECO:0000313" key="6">
    <source>
        <dbReference type="EMBL" id="AQK56393.1"/>
    </source>
</evidence>
<dbReference type="Gene3D" id="4.10.365.10">
    <property type="entry name" value="p27"/>
    <property type="match status" value="1"/>
</dbReference>
<dbReference type="STRING" id="4577.B6SLI3"/>
<reference evidence="6" key="3">
    <citation type="submission" date="2015-12" db="EMBL/GenBank/DDBJ databases">
        <title>Update maize B73 reference genome by single molecule sequencing technologies.</title>
        <authorList>
            <consortium name="Maize Genome Sequencing Project"/>
            <person name="Ware D."/>
        </authorList>
    </citation>
    <scope>NUCLEOTIDE SEQUENCE</scope>
    <source>
        <tissue evidence="6">Seedling</tissue>
    </source>
</reference>
<comment type="similarity">
    <text evidence="1">Belongs to the CDI family. ICK/KRP subfamily.</text>
</comment>
<dbReference type="Pfam" id="PF02234">
    <property type="entry name" value="CDI"/>
    <property type="match status" value="1"/>
</dbReference>
<dbReference type="eggNOG" id="ENOG502RZHP">
    <property type="taxonomic scope" value="Eukaryota"/>
</dbReference>
<sequence length="263" mass="26674">MGKYMRKRRGAAGEGVAAVEVSQVVGVRTRSRSAAATGGGVAKVAPPRRKKALLPAANVTTSGEPGAVGAGGGDGGSCCYIHLRSRMLFMAAPQQQPSAALTPVEAAGAAQQGGVVALAAGLSRCSSTASSVDVGGHACRSDAAPAEVDGDHVPDVVTASNSGSVPDRERRETTPSSSRAHGGELSDLESDLVGRQKTGCSSSPATTTSAAELIVPPAQEIQEFFAAAEAAHAKRFASKYNFDFVRGVPLDAGRFEWTPGVSI</sequence>
<organism evidence="5">
    <name type="scientific">Zea mays</name>
    <name type="common">Maize</name>
    <dbReference type="NCBI Taxonomy" id="4577"/>
    <lineage>
        <taxon>Eukaryota</taxon>
        <taxon>Viridiplantae</taxon>
        <taxon>Streptophyta</taxon>
        <taxon>Embryophyta</taxon>
        <taxon>Tracheophyta</taxon>
        <taxon>Spermatophyta</taxon>
        <taxon>Magnoliopsida</taxon>
        <taxon>Liliopsida</taxon>
        <taxon>Poales</taxon>
        <taxon>Poaceae</taxon>
        <taxon>PACMAD clade</taxon>
        <taxon>Panicoideae</taxon>
        <taxon>Andropogonodae</taxon>
        <taxon>Andropogoneae</taxon>
        <taxon>Tripsacinae</taxon>
        <taxon>Zea</taxon>
    </lineage>
</organism>
<dbReference type="InterPro" id="IPR044898">
    <property type="entry name" value="CDI_dom_sf"/>
</dbReference>
<feature type="domain" description="Cyclin-dependent kinase inhibitor" evidence="4">
    <location>
        <begin position="214"/>
        <end position="258"/>
    </location>
</feature>
<evidence type="ECO:0007829" key="9">
    <source>
        <dbReference type="PeptideAtlas" id="B6SLI3"/>
    </source>
</evidence>
<name>B6SLI3_MAIZE</name>
<protein>
    <submittedName>
        <fullName evidence="6">Cyclin-dependent kinase inhibitor 1</fullName>
    </submittedName>
    <submittedName>
        <fullName evidence="5">Cyclin-dependent kinase inhibitor 2</fullName>
    </submittedName>
</protein>
<dbReference type="HOGENOM" id="CLU_062111_0_0_1"/>
<evidence type="ECO:0000313" key="8">
    <source>
        <dbReference type="Proteomes" id="UP000007305"/>
    </source>
</evidence>
<evidence type="ECO:0000256" key="2">
    <source>
        <dbReference type="ARBA" id="ARBA00023013"/>
    </source>
</evidence>
<dbReference type="EMBL" id="CM000780">
    <property type="protein sequence ID" value="AQK56393.1"/>
    <property type="molecule type" value="Genomic_DNA"/>
</dbReference>
<keyword evidence="2" id="KW-0649">Protein kinase inhibitor</keyword>
<reference evidence="5" key="1">
    <citation type="journal article" date="2009" name="Plant Mol. Biol.">
        <title>Insights into corn genes derived from large-scale cDNA sequencing.</title>
        <authorList>
            <person name="Alexandrov N.N."/>
            <person name="Brover V.V."/>
            <person name="Freidin S."/>
            <person name="Troukhan M.E."/>
            <person name="Tatarinova T.V."/>
            <person name="Zhang H."/>
            <person name="Swaller T.J."/>
            <person name="Lu Y.P."/>
            <person name="Bouck J."/>
            <person name="Flavell R.B."/>
            <person name="Feldmann K.A."/>
        </authorList>
    </citation>
    <scope>NUCLEOTIDE SEQUENCE</scope>
</reference>
<dbReference type="GO" id="GO:0004861">
    <property type="term" value="F:cyclin-dependent protein serine/threonine kinase inhibitor activity"/>
    <property type="evidence" value="ECO:0000318"/>
    <property type="project" value="GO_Central"/>
</dbReference>
<reference evidence="7" key="4">
    <citation type="submission" date="2019-07" db="EMBL/GenBank/DDBJ databases">
        <authorList>
            <person name="Seetharam A."/>
            <person name="Woodhouse M."/>
            <person name="Cannon E."/>
        </authorList>
    </citation>
    <scope>NUCLEOTIDE SEQUENCE [LARGE SCALE GENOMIC DNA]</scope>
    <source>
        <strain evidence="7">cv. B73</strain>
    </source>
</reference>
<gene>
    <name evidence="7" type="primary">LOC100280762</name>
    <name evidence="6" type="ORF">ZEAMMB73_Zm00001d052174</name>
</gene>
<keyword evidence="6" id="KW-0418">Kinase</keyword>
<dbReference type="GO" id="GO:0016301">
    <property type="term" value="F:kinase activity"/>
    <property type="evidence" value="ECO:0007669"/>
    <property type="project" value="UniProtKB-KW"/>
</dbReference>
<evidence type="ECO:0000259" key="4">
    <source>
        <dbReference type="Pfam" id="PF02234"/>
    </source>
</evidence>
<dbReference type="Gramene" id="Zm00001eb193730_T001">
    <property type="protein sequence ID" value="Zm00001eb193730_P001"/>
    <property type="gene ID" value="Zm00001eb193730"/>
</dbReference>
<dbReference type="EnsemblPlants" id="Zm00001eb193730_T001">
    <property type="protein sequence ID" value="Zm00001eb193730_P001"/>
    <property type="gene ID" value="Zm00001eb193730"/>
</dbReference>
<dbReference type="GO" id="GO:0051726">
    <property type="term" value="P:regulation of cell cycle"/>
    <property type="evidence" value="ECO:0007669"/>
    <property type="project" value="InterPro"/>
</dbReference>
<keyword evidence="9" id="KW-1267">Proteomics identification</keyword>
<evidence type="ECO:0000313" key="7">
    <source>
        <dbReference type="EnsemblPlants" id="Zm00001eb193730_P001"/>
    </source>
</evidence>
<evidence type="ECO:0000256" key="3">
    <source>
        <dbReference type="SAM" id="MobiDB-lite"/>
    </source>
</evidence>
<dbReference type="ExpressionAtlas" id="B6SLI3">
    <property type="expression patterns" value="baseline and differential"/>
</dbReference>
<dbReference type="OrthoDB" id="685885at2759"/>
<dbReference type="IntAct" id="B6SLI3">
    <property type="interactions" value="1"/>
</dbReference>